<keyword evidence="1" id="KW-0472">Membrane</keyword>
<keyword evidence="3" id="KW-0808">Transferase</keyword>
<evidence type="ECO:0000313" key="3">
    <source>
        <dbReference type="EMBL" id="PZQ51601.1"/>
    </source>
</evidence>
<keyword evidence="1" id="KW-0812">Transmembrane</keyword>
<comment type="caution">
    <text evidence="3">The sequence shown here is derived from an EMBL/GenBank/DDBJ whole genome shotgun (WGS) entry which is preliminary data.</text>
</comment>
<dbReference type="Gene3D" id="6.10.140.1340">
    <property type="match status" value="1"/>
</dbReference>
<dbReference type="SMART" id="SM00450">
    <property type="entry name" value="RHOD"/>
    <property type="match status" value="1"/>
</dbReference>
<sequence>MTVNTVTVAEAARWIAAGEAILVDVRAPDEFRAEHIAAAVSLPLATLPGALANLPAGRRLVFQCLRGGRGASACALAAGSAPESYNLEGGIEAWKAAGLPVVGAAPAGPPLFRQVQIAVGLIVLALILAGFLVAPVFFALAGVVGAMLALAGVTGWCGMALLLRRMPWNRAGAA</sequence>
<dbReference type="PANTHER" id="PTHR43031:SF1">
    <property type="entry name" value="PYRIDINE NUCLEOTIDE-DISULPHIDE OXIDOREDUCTASE"/>
    <property type="match status" value="1"/>
</dbReference>
<dbReference type="Pfam" id="PF00581">
    <property type="entry name" value="Rhodanese"/>
    <property type="match status" value="1"/>
</dbReference>
<dbReference type="Proteomes" id="UP000249185">
    <property type="component" value="Unassembled WGS sequence"/>
</dbReference>
<proteinExistence type="predicted"/>
<dbReference type="InterPro" id="IPR021309">
    <property type="entry name" value="YgaP-like_TM"/>
</dbReference>
<protein>
    <submittedName>
        <fullName evidence="3">Sulfurtransferase</fullName>
    </submittedName>
</protein>
<evidence type="ECO:0000313" key="4">
    <source>
        <dbReference type="Proteomes" id="UP000249185"/>
    </source>
</evidence>
<dbReference type="Pfam" id="PF11127">
    <property type="entry name" value="YgaP-like_TM"/>
    <property type="match status" value="1"/>
</dbReference>
<dbReference type="InterPro" id="IPR036873">
    <property type="entry name" value="Rhodanese-like_dom_sf"/>
</dbReference>
<dbReference type="AlphaFoldDB" id="A0A2W5NDI2"/>
<dbReference type="InterPro" id="IPR050229">
    <property type="entry name" value="GlpE_sulfurtransferase"/>
</dbReference>
<evidence type="ECO:0000259" key="2">
    <source>
        <dbReference type="PROSITE" id="PS50206"/>
    </source>
</evidence>
<accession>A0A2W5NDI2</accession>
<dbReference type="PROSITE" id="PS50206">
    <property type="entry name" value="RHODANESE_3"/>
    <property type="match status" value="1"/>
</dbReference>
<dbReference type="GO" id="GO:0016740">
    <property type="term" value="F:transferase activity"/>
    <property type="evidence" value="ECO:0007669"/>
    <property type="project" value="UniProtKB-KW"/>
</dbReference>
<feature type="transmembrane region" description="Helical" evidence="1">
    <location>
        <begin position="117"/>
        <end position="138"/>
    </location>
</feature>
<evidence type="ECO:0000256" key="1">
    <source>
        <dbReference type="SAM" id="Phobius"/>
    </source>
</evidence>
<gene>
    <name evidence="3" type="ORF">DI556_05440</name>
</gene>
<dbReference type="Gene3D" id="3.40.250.10">
    <property type="entry name" value="Rhodanese-like domain"/>
    <property type="match status" value="1"/>
</dbReference>
<reference evidence="3 4" key="1">
    <citation type="submission" date="2017-08" db="EMBL/GenBank/DDBJ databases">
        <title>Infants hospitalized years apart are colonized by the same room-sourced microbial strains.</title>
        <authorList>
            <person name="Brooks B."/>
            <person name="Olm M.R."/>
            <person name="Firek B.A."/>
            <person name="Baker R."/>
            <person name="Thomas B.C."/>
            <person name="Morowitz M.J."/>
            <person name="Banfield J.F."/>
        </authorList>
    </citation>
    <scope>NUCLEOTIDE SEQUENCE [LARGE SCALE GENOMIC DNA]</scope>
    <source>
        <strain evidence="3">S2_005_002_R2_34</strain>
    </source>
</reference>
<name>A0A2W5NDI2_RHOSU</name>
<organism evidence="3 4">
    <name type="scientific">Rhodovulum sulfidophilum</name>
    <name type="common">Rhodobacter sulfidophilus</name>
    <dbReference type="NCBI Taxonomy" id="35806"/>
    <lineage>
        <taxon>Bacteria</taxon>
        <taxon>Pseudomonadati</taxon>
        <taxon>Pseudomonadota</taxon>
        <taxon>Alphaproteobacteria</taxon>
        <taxon>Rhodobacterales</taxon>
        <taxon>Paracoccaceae</taxon>
        <taxon>Rhodovulum</taxon>
    </lineage>
</organism>
<dbReference type="PANTHER" id="PTHR43031">
    <property type="entry name" value="FAD-DEPENDENT OXIDOREDUCTASE"/>
    <property type="match status" value="1"/>
</dbReference>
<feature type="domain" description="Rhodanese" evidence="2">
    <location>
        <begin position="16"/>
        <end position="103"/>
    </location>
</feature>
<keyword evidence="1" id="KW-1133">Transmembrane helix</keyword>
<feature type="transmembrane region" description="Helical" evidence="1">
    <location>
        <begin position="144"/>
        <end position="163"/>
    </location>
</feature>
<dbReference type="SUPFAM" id="SSF52821">
    <property type="entry name" value="Rhodanese/Cell cycle control phosphatase"/>
    <property type="match status" value="1"/>
</dbReference>
<dbReference type="EMBL" id="QFPW01000002">
    <property type="protein sequence ID" value="PZQ51601.1"/>
    <property type="molecule type" value="Genomic_DNA"/>
</dbReference>
<dbReference type="InterPro" id="IPR001763">
    <property type="entry name" value="Rhodanese-like_dom"/>
</dbReference>